<dbReference type="AlphaFoldDB" id="A0A132NMM2"/>
<dbReference type="VEuPathDB" id="GiardiaDB:QR46_4754"/>
<accession>A0A132NMM2</accession>
<name>A0A132NMM2_GIAIN</name>
<dbReference type="OrthoDB" id="300641at2759"/>
<organism evidence="1 2">
    <name type="scientific">Giardia duodenalis assemblage B</name>
    <dbReference type="NCBI Taxonomy" id="1394984"/>
    <lineage>
        <taxon>Eukaryota</taxon>
        <taxon>Metamonada</taxon>
        <taxon>Diplomonadida</taxon>
        <taxon>Hexamitidae</taxon>
        <taxon>Giardiinae</taxon>
        <taxon>Giardia</taxon>
    </lineage>
</organism>
<dbReference type="SUPFAM" id="SSF57184">
    <property type="entry name" value="Growth factor receptor domain"/>
    <property type="match status" value="1"/>
</dbReference>
<dbReference type="InterPro" id="IPR009030">
    <property type="entry name" value="Growth_fac_rcpt_cys_sf"/>
</dbReference>
<dbReference type="InterPro" id="IPR005127">
    <property type="entry name" value="Giardia_VSP"/>
</dbReference>
<evidence type="ECO:0000313" key="1">
    <source>
        <dbReference type="EMBL" id="KWX11286.1"/>
    </source>
</evidence>
<dbReference type="EMBL" id="JXTI01000217">
    <property type="protein sequence ID" value="KWX11286.1"/>
    <property type="molecule type" value="Genomic_DNA"/>
</dbReference>
<sequence length="56" mass="5890">MAGYAKTGNSCTKCTSGCATCMLNATTCTACLAEYYLSKSKCVKCELMIVLAYSAL</sequence>
<reference evidence="1 2" key="1">
    <citation type="journal article" date="2015" name="Mol. Biochem. Parasitol.">
        <title>Identification of polymorphic genes for use in assemblage B genotyping assays through comparative genomics of multiple assemblage B Giardia duodenalis isolates.</title>
        <authorList>
            <person name="Wielinga C."/>
            <person name="Thompson R.C."/>
            <person name="Monis P."/>
            <person name="Ryan U."/>
        </authorList>
    </citation>
    <scope>NUCLEOTIDE SEQUENCE [LARGE SCALE GENOMIC DNA]</scope>
    <source>
        <strain evidence="1 2">BAH15c1</strain>
    </source>
</reference>
<comment type="caution">
    <text evidence="1">The sequence shown here is derived from an EMBL/GenBank/DDBJ whole genome shotgun (WGS) entry which is preliminary data.</text>
</comment>
<dbReference type="Proteomes" id="UP000070089">
    <property type="component" value="Unassembled WGS sequence"/>
</dbReference>
<evidence type="ECO:0000313" key="2">
    <source>
        <dbReference type="Proteomes" id="UP000070089"/>
    </source>
</evidence>
<dbReference type="Pfam" id="PF03302">
    <property type="entry name" value="VSP"/>
    <property type="match status" value="1"/>
</dbReference>
<proteinExistence type="predicted"/>
<protein>
    <submittedName>
        <fullName evidence="1">Fibrillarin/ Chromosome segregation ATPase</fullName>
    </submittedName>
</protein>
<dbReference type="Gene3D" id="2.10.220.10">
    <property type="entry name" value="Hormone Receptor, Insulin-like Growth Factor Receptor 1, Chain A, domain 2"/>
    <property type="match status" value="1"/>
</dbReference>
<gene>
    <name evidence="1" type="ORF">QR46_4754</name>
</gene>